<protein>
    <submittedName>
        <fullName evidence="5">Acetylornithine deacetylase/Succinyl-diaminopimelate desuccinylase</fullName>
    </submittedName>
</protein>
<dbReference type="RefSeq" id="WP_078686419.1">
    <property type="nucleotide sequence ID" value="NZ_FNWT01000001.1"/>
</dbReference>
<feature type="domain" description="Peptidase M20 dimerisation" evidence="3">
    <location>
        <begin position="191"/>
        <end position="288"/>
    </location>
</feature>
<dbReference type="EMBL" id="FOGP01000001">
    <property type="protein sequence ID" value="SER30952.1"/>
    <property type="molecule type" value="Genomic_DNA"/>
</dbReference>
<sequence length="396" mass="42745">MDSTITETIRTYARAAQQGEKDLLRTLATIPAPSGHEQERASLVASWLREEGAREVEIDHASNVICHLAPKGATPDLRPLVVFAAHMDVVFPDVDALPVREEGGRMYAPGVGDDTANLAGLLMATKLLLQDEAALERATKGHDLLIVANSCEEGLGNLAGTRALFERYAERIERFYSFDLYLPQCISEAVGSERYEVEAHCQGGHSYHDFGRPNAIVELSGLVQELYETMPREGSDGTPITINAGTIEGGTSVNSIASRARLRFEFRSTSALALKEARSHFAGVVSRRGEALSHADDAPEAGLRVSTLGIRPGTGDVDQEELGRMSEATERIIREVTGEEPDPSPASTDANIPLSLGIPANTVGTVRGALLHTRDEWVDLASLEDGLRVILGLMLQ</sequence>
<dbReference type="AlphaFoldDB" id="A0A1H9N4W8"/>
<dbReference type="PANTHER" id="PTHR43808:SF17">
    <property type="entry name" value="PEPTIDASE M20"/>
    <property type="match status" value="1"/>
</dbReference>
<evidence type="ECO:0000256" key="2">
    <source>
        <dbReference type="ARBA" id="ARBA00022801"/>
    </source>
</evidence>
<dbReference type="EMBL" id="FNWT01000001">
    <property type="protein sequence ID" value="SEH37755.1"/>
    <property type="molecule type" value="Genomic_DNA"/>
</dbReference>
<dbReference type="InterPro" id="IPR050072">
    <property type="entry name" value="Peptidase_M20A"/>
</dbReference>
<name>A0A1H9N4W8_9ACTN</name>
<dbReference type="SUPFAM" id="SSF53187">
    <property type="entry name" value="Zn-dependent exopeptidases"/>
    <property type="match status" value="1"/>
</dbReference>
<dbReference type="SUPFAM" id="SSF55031">
    <property type="entry name" value="Bacterial exopeptidase dimerisation domain"/>
    <property type="match status" value="1"/>
</dbReference>
<dbReference type="InterPro" id="IPR002933">
    <property type="entry name" value="Peptidase_M20"/>
</dbReference>
<gene>
    <name evidence="5" type="ORF">SAMN05216446_0195</name>
    <name evidence="4" type="ORF">SAMN05216447_101188</name>
</gene>
<evidence type="ECO:0000256" key="1">
    <source>
        <dbReference type="ARBA" id="ARBA00022723"/>
    </source>
</evidence>
<evidence type="ECO:0000313" key="6">
    <source>
        <dbReference type="Proteomes" id="UP000199128"/>
    </source>
</evidence>
<dbReference type="Gene3D" id="3.30.70.360">
    <property type="match status" value="1"/>
</dbReference>
<evidence type="ECO:0000313" key="5">
    <source>
        <dbReference type="EMBL" id="SER30952.1"/>
    </source>
</evidence>
<evidence type="ECO:0000313" key="7">
    <source>
        <dbReference type="Proteomes" id="UP000199135"/>
    </source>
</evidence>
<dbReference type="Proteomes" id="UP000199128">
    <property type="component" value="Unassembled WGS sequence"/>
</dbReference>
<reference evidence="5" key="1">
    <citation type="submission" date="2016-10" db="EMBL/GenBank/DDBJ databases">
        <authorList>
            <person name="de Groot N.N."/>
        </authorList>
    </citation>
    <scope>NUCLEOTIDE SEQUENCE [LARGE SCALE GENOMIC DNA]</scope>
    <source>
        <strain evidence="5">KHGC19</strain>
    </source>
</reference>
<dbReference type="Pfam" id="PF01546">
    <property type="entry name" value="Peptidase_M20"/>
    <property type="match status" value="1"/>
</dbReference>
<dbReference type="Gene3D" id="3.40.630.10">
    <property type="entry name" value="Zn peptidases"/>
    <property type="match status" value="2"/>
</dbReference>
<evidence type="ECO:0000259" key="3">
    <source>
        <dbReference type="Pfam" id="PF07687"/>
    </source>
</evidence>
<evidence type="ECO:0000313" key="4">
    <source>
        <dbReference type="EMBL" id="SEH37755.1"/>
    </source>
</evidence>
<dbReference type="InterPro" id="IPR036264">
    <property type="entry name" value="Bact_exopeptidase_dim_dom"/>
</dbReference>
<dbReference type="Proteomes" id="UP000199135">
    <property type="component" value="Unassembled WGS sequence"/>
</dbReference>
<keyword evidence="2" id="KW-0378">Hydrolase</keyword>
<dbReference type="GO" id="GO:0016787">
    <property type="term" value="F:hydrolase activity"/>
    <property type="evidence" value="ECO:0007669"/>
    <property type="project" value="UniProtKB-KW"/>
</dbReference>
<accession>A0A1H9N4W8</accession>
<proteinExistence type="predicted"/>
<keyword evidence="1" id="KW-0479">Metal-binding</keyword>
<dbReference type="GO" id="GO:0046872">
    <property type="term" value="F:metal ion binding"/>
    <property type="evidence" value="ECO:0007669"/>
    <property type="project" value="UniProtKB-KW"/>
</dbReference>
<dbReference type="Pfam" id="PF07687">
    <property type="entry name" value="M20_dimer"/>
    <property type="match status" value="1"/>
</dbReference>
<dbReference type="PANTHER" id="PTHR43808">
    <property type="entry name" value="ACETYLORNITHINE DEACETYLASE"/>
    <property type="match status" value="1"/>
</dbReference>
<reference evidence="6 7" key="2">
    <citation type="submission" date="2016-10" db="EMBL/GenBank/DDBJ databases">
        <authorList>
            <person name="Varghese N."/>
            <person name="Submissions S."/>
        </authorList>
    </citation>
    <scope>NUCLEOTIDE SEQUENCE [LARGE SCALE GENOMIC DNA]</scope>
    <source>
        <strain evidence="6">KHGC19</strain>
        <strain evidence="4 7">WCP15</strain>
    </source>
</reference>
<organism evidence="5 6">
    <name type="scientific">Parafannyhessea umbonata</name>
    <dbReference type="NCBI Taxonomy" id="604330"/>
    <lineage>
        <taxon>Bacteria</taxon>
        <taxon>Bacillati</taxon>
        <taxon>Actinomycetota</taxon>
        <taxon>Coriobacteriia</taxon>
        <taxon>Coriobacteriales</taxon>
        <taxon>Atopobiaceae</taxon>
        <taxon>Parafannyhessea</taxon>
    </lineage>
</organism>
<keyword evidence="7" id="KW-1185">Reference proteome</keyword>
<dbReference type="InterPro" id="IPR011650">
    <property type="entry name" value="Peptidase_M20_dimer"/>
</dbReference>